<comment type="caution">
    <text evidence="2">The sequence shown here is derived from an EMBL/GenBank/DDBJ whole genome shotgun (WGS) entry which is preliminary data.</text>
</comment>
<dbReference type="EMBL" id="JACVVK020000066">
    <property type="protein sequence ID" value="KAK7496551.1"/>
    <property type="molecule type" value="Genomic_DNA"/>
</dbReference>
<name>A0ABD0LB84_9CAEN</name>
<gene>
    <name evidence="2" type="ORF">BaRGS_00012203</name>
</gene>
<keyword evidence="3" id="KW-1185">Reference proteome</keyword>
<organism evidence="2 3">
    <name type="scientific">Batillaria attramentaria</name>
    <dbReference type="NCBI Taxonomy" id="370345"/>
    <lineage>
        <taxon>Eukaryota</taxon>
        <taxon>Metazoa</taxon>
        <taxon>Spiralia</taxon>
        <taxon>Lophotrochozoa</taxon>
        <taxon>Mollusca</taxon>
        <taxon>Gastropoda</taxon>
        <taxon>Caenogastropoda</taxon>
        <taxon>Sorbeoconcha</taxon>
        <taxon>Cerithioidea</taxon>
        <taxon>Batillariidae</taxon>
        <taxon>Batillaria</taxon>
    </lineage>
</organism>
<evidence type="ECO:0000256" key="1">
    <source>
        <dbReference type="SAM" id="MobiDB-lite"/>
    </source>
</evidence>
<sequence length="99" mass="10883">MNRGRFILEHGAVGEDLAVSGGSRHRSNSAGFTEKHENPLHSLPTVGCAPDTGHWSNKRRDLTLWSRVRCSALMDSGCRWSQTLTGNRGSSFYKPAVLT</sequence>
<accession>A0ABD0LB84</accession>
<dbReference type="Proteomes" id="UP001519460">
    <property type="component" value="Unassembled WGS sequence"/>
</dbReference>
<reference evidence="2 3" key="1">
    <citation type="journal article" date="2023" name="Sci. Data">
        <title>Genome assembly of the Korean intertidal mud-creeper Batillaria attramentaria.</title>
        <authorList>
            <person name="Patra A.K."/>
            <person name="Ho P.T."/>
            <person name="Jun S."/>
            <person name="Lee S.J."/>
            <person name="Kim Y."/>
            <person name="Won Y.J."/>
        </authorList>
    </citation>
    <scope>NUCLEOTIDE SEQUENCE [LARGE SCALE GENOMIC DNA]</scope>
    <source>
        <strain evidence="2">Wonlab-2016</strain>
    </source>
</reference>
<evidence type="ECO:0000313" key="3">
    <source>
        <dbReference type="Proteomes" id="UP001519460"/>
    </source>
</evidence>
<dbReference type="AlphaFoldDB" id="A0ABD0LB84"/>
<protein>
    <submittedName>
        <fullName evidence="2">Uncharacterized protein</fullName>
    </submittedName>
</protein>
<evidence type="ECO:0000313" key="2">
    <source>
        <dbReference type="EMBL" id="KAK7496551.1"/>
    </source>
</evidence>
<feature type="region of interest" description="Disordered" evidence="1">
    <location>
        <begin position="18"/>
        <end position="55"/>
    </location>
</feature>
<proteinExistence type="predicted"/>